<dbReference type="AlphaFoldDB" id="A0AA88T3E5"/>
<keyword evidence="2" id="KW-1185">Reference proteome</keyword>
<evidence type="ECO:0000313" key="1">
    <source>
        <dbReference type="EMBL" id="KAK2857066.1"/>
    </source>
</evidence>
<gene>
    <name evidence="1" type="ORF">Q5P01_005801</name>
</gene>
<comment type="caution">
    <text evidence="1">The sequence shown here is derived from an EMBL/GenBank/DDBJ whole genome shotgun (WGS) entry which is preliminary data.</text>
</comment>
<sequence length="63" mass="6585">MTLTHVNHSAAGDSPALIVDSLEGRNDRGVNPLAARAGTPDPLNPPCAEQLWANRANAQGLEL</sequence>
<reference evidence="1" key="1">
    <citation type="submission" date="2023-07" db="EMBL/GenBank/DDBJ databases">
        <title>Chromosome-level Genome Assembly of Striped Snakehead (Channa striata).</title>
        <authorList>
            <person name="Liu H."/>
        </authorList>
    </citation>
    <scope>NUCLEOTIDE SEQUENCE</scope>
    <source>
        <strain evidence="1">Gz</strain>
        <tissue evidence="1">Muscle</tissue>
    </source>
</reference>
<dbReference type="EMBL" id="JAUPFM010000003">
    <property type="protein sequence ID" value="KAK2857066.1"/>
    <property type="molecule type" value="Genomic_DNA"/>
</dbReference>
<dbReference type="Proteomes" id="UP001187415">
    <property type="component" value="Unassembled WGS sequence"/>
</dbReference>
<organism evidence="1 2">
    <name type="scientific">Channa striata</name>
    <name type="common">Snakehead murrel</name>
    <name type="synonym">Ophicephalus striatus</name>
    <dbReference type="NCBI Taxonomy" id="64152"/>
    <lineage>
        <taxon>Eukaryota</taxon>
        <taxon>Metazoa</taxon>
        <taxon>Chordata</taxon>
        <taxon>Craniata</taxon>
        <taxon>Vertebrata</taxon>
        <taxon>Euteleostomi</taxon>
        <taxon>Actinopterygii</taxon>
        <taxon>Neopterygii</taxon>
        <taxon>Teleostei</taxon>
        <taxon>Neoteleostei</taxon>
        <taxon>Acanthomorphata</taxon>
        <taxon>Anabantaria</taxon>
        <taxon>Anabantiformes</taxon>
        <taxon>Channoidei</taxon>
        <taxon>Channidae</taxon>
        <taxon>Channa</taxon>
    </lineage>
</organism>
<protein>
    <submittedName>
        <fullName evidence="1">Uncharacterized protein</fullName>
    </submittedName>
</protein>
<evidence type="ECO:0000313" key="2">
    <source>
        <dbReference type="Proteomes" id="UP001187415"/>
    </source>
</evidence>
<name>A0AA88T3E5_CHASR</name>
<accession>A0AA88T3E5</accession>
<proteinExistence type="predicted"/>